<evidence type="ECO:0000313" key="6">
    <source>
        <dbReference type="EMBL" id="SNV20021.1"/>
    </source>
</evidence>
<organism evidence="6 7">
    <name type="scientific">Dermatophilus congolensis</name>
    <dbReference type="NCBI Taxonomy" id="1863"/>
    <lineage>
        <taxon>Bacteria</taxon>
        <taxon>Bacillati</taxon>
        <taxon>Actinomycetota</taxon>
        <taxon>Actinomycetes</taxon>
        <taxon>Micrococcales</taxon>
        <taxon>Dermatophilaceae</taxon>
        <taxon>Dermatophilus</taxon>
    </lineage>
</organism>
<dbReference type="Gene3D" id="3.30.1330.30">
    <property type="match status" value="1"/>
</dbReference>
<dbReference type="PANTHER" id="PTHR46429:SF1">
    <property type="entry name" value="23S RRNA (GUANOSINE-2'-O-)-METHYLTRANSFERASE RLMB"/>
    <property type="match status" value="1"/>
</dbReference>
<dbReference type="GO" id="GO:0003723">
    <property type="term" value="F:RNA binding"/>
    <property type="evidence" value="ECO:0007669"/>
    <property type="project" value="InterPro"/>
</dbReference>
<protein>
    <submittedName>
        <fullName evidence="6">Putative TrmH family tRNA/rRNA methyltransferase</fullName>
        <ecNumber evidence="6">2.1.1.-</ecNumber>
    </submittedName>
</protein>
<dbReference type="InterPro" id="IPR001537">
    <property type="entry name" value="SpoU_MeTrfase"/>
</dbReference>
<feature type="region of interest" description="Disordered" evidence="4">
    <location>
        <begin position="1"/>
        <end position="80"/>
    </location>
</feature>
<dbReference type="SMART" id="SM00967">
    <property type="entry name" value="SpoU_sub_bind"/>
    <property type="match status" value="1"/>
</dbReference>
<dbReference type="GO" id="GO:0005829">
    <property type="term" value="C:cytosol"/>
    <property type="evidence" value="ECO:0007669"/>
    <property type="project" value="TreeGrafter"/>
</dbReference>
<dbReference type="FunFam" id="3.40.1280.10:FF:000008">
    <property type="entry name" value="Group 3 RNA methyltransferase TrmH"/>
    <property type="match status" value="1"/>
</dbReference>
<dbReference type="PANTHER" id="PTHR46429">
    <property type="entry name" value="23S RRNA (GUANOSINE-2'-O-)-METHYLTRANSFERASE RLMB"/>
    <property type="match status" value="1"/>
</dbReference>
<feature type="compositionally biased region" description="Basic residues" evidence="4">
    <location>
        <begin position="7"/>
        <end position="18"/>
    </location>
</feature>
<dbReference type="STRING" id="1121387.GCA_000429885_01194"/>
<comment type="similarity">
    <text evidence="1">Belongs to the class IV-like SAM-binding methyltransferase superfamily. RNA methyltransferase TrmH family.</text>
</comment>
<dbReference type="CDD" id="cd18103">
    <property type="entry name" value="SpoU-like_RlmB"/>
    <property type="match status" value="1"/>
</dbReference>
<evidence type="ECO:0000256" key="1">
    <source>
        <dbReference type="ARBA" id="ARBA00007228"/>
    </source>
</evidence>
<feature type="compositionally biased region" description="Low complexity" evidence="4">
    <location>
        <begin position="54"/>
        <end position="68"/>
    </location>
</feature>
<dbReference type="Proteomes" id="UP000242637">
    <property type="component" value="Chromosome 1"/>
</dbReference>
<name>A0A239VCR9_9MICO</name>
<dbReference type="SUPFAM" id="SSF75217">
    <property type="entry name" value="alpha/beta knot"/>
    <property type="match status" value="1"/>
</dbReference>
<dbReference type="GO" id="GO:0008173">
    <property type="term" value="F:RNA methyltransferase activity"/>
    <property type="evidence" value="ECO:0007669"/>
    <property type="project" value="InterPro"/>
</dbReference>
<dbReference type="InterPro" id="IPR013123">
    <property type="entry name" value="SpoU_subst-bd"/>
</dbReference>
<dbReference type="NCBIfam" id="TIGR00186">
    <property type="entry name" value="rRNA_methyl_3"/>
    <property type="match status" value="1"/>
</dbReference>
<sequence>MAGTGNSRKRGAVRKPGSKKGMVVGSGGQRRKGLEGKGPTPKAEDRPYHKAYKAKQAALTRAKTRTAAPGKRPHRDSDDVIMGRNAVLEALREDMPITTLYISGKVDEPRLREAVALATEKGIPVLDAPRGEMERITDSTVHQGIAAKMKAYKYADIESLIHPEDPFDRPAGVPLVVALDGITDTRNLGAIIRSAAAFGAHGIVLPERRSVTMTAAAWKTSAGAAARVPVASVTNLTRTLEQFRKAGYFVIGLDMDGDVSLPDLQLADTPLVVVVGSEGKGMSRLVRETCDQVVDIPMSGEMESLNASVAAGITLYQVAAARDAARR</sequence>
<evidence type="ECO:0000313" key="7">
    <source>
        <dbReference type="Proteomes" id="UP000242637"/>
    </source>
</evidence>
<feature type="domain" description="RNA 2-O ribose methyltransferase substrate binding" evidence="5">
    <location>
        <begin position="80"/>
        <end position="155"/>
    </location>
</feature>
<dbReference type="SUPFAM" id="SSF55315">
    <property type="entry name" value="L30e-like"/>
    <property type="match status" value="1"/>
</dbReference>
<dbReference type="GO" id="GO:0006396">
    <property type="term" value="P:RNA processing"/>
    <property type="evidence" value="ECO:0007669"/>
    <property type="project" value="InterPro"/>
</dbReference>
<accession>A0A239VCR9</accession>
<dbReference type="InterPro" id="IPR029028">
    <property type="entry name" value="Alpha/beta_knot_MTases"/>
</dbReference>
<dbReference type="EC" id="2.1.1.-" evidence="6"/>
<proteinExistence type="inferred from homology"/>
<dbReference type="Pfam" id="PF00588">
    <property type="entry name" value="SpoU_methylase"/>
    <property type="match status" value="1"/>
</dbReference>
<keyword evidence="3 6" id="KW-0808">Transferase</keyword>
<dbReference type="AlphaFoldDB" id="A0A239VCR9"/>
<dbReference type="InterPro" id="IPR029064">
    <property type="entry name" value="Ribosomal_eL30-like_sf"/>
</dbReference>
<reference evidence="6 7" key="1">
    <citation type="submission" date="2017-06" db="EMBL/GenBank/DDBJ databases">
        <authorList>
            <consortium name="Pathogen Informatics"/>
        </authorList>
    </citation>
    <scope>NUCLEOTIDE SEQUENCE [LARGE SCALE GENOMIC DNA]</scope>
    <source>
        <strain evidence="6 7">NCTC13039</strain>
    </source>
</reference>
<dbReference type="KEGG" id="dco:SAMEA4475696_0893"/>
<gene>
    <name evidence="6" type="ORF">SAMEA4475696_00893</name>
</gene>
<dbReference type="GO" id="GO:0032259">
    <property type="term" value="P:methylation"/>
    <property type="evidence" value="ECO:0007669"/>
    <property type="project" value="UniProtKB-KW"/>
</dbReference>
<dbReference type="InterPro" id="IPR029026">
    <property type="entry name" value="tRNA_m1G_MTases_N"/>
</dbReference>
<dbReference type="InterPro" id="IPR004441">
    <property type="entry name" value="rRNA_MeTrfase_TrmH"/>
</dbReference>
<evidence type="ECO:0000256" key="3">
    <source>
        <dbReference type="ARBA" id="ARBA00022679"/>
    </source>
</evidence>
<dbReference type="Gene3D" id="3.40.1280.10">
    <property type="match status" value="1"/>
</dbReference>
<evidence type="ECO:0000256" key="2">
    <source>
        <dbReference type="ARBA" id="ARBA00022603"/>
    </source>
</evidence>
<dbReference type="EMBL" id="LT906453">
    <property type="protein sequence ID" value="SNV20021.1"/>
    <property type="molecule type" value="Genomic_DNA"/>
</dbReference>
<dbReference type="OrthoDB" id="9785673at2"/>
<dbReference type="RefSeq" id="WP_028327139.1">
    <property type="nucleotide sequence ID" value="NZ_JAAFNI010000001.1"/>
</dbReference>
<dbReference type="GeneID" id="63459142"/>
<evidence type="ECO:0000256" key="4">
    <source>
        <dbReference type="SAM" id="MobiDB-lite"/>
    </source>
</evidence>
<keyword evidence="7" id="KW-1185">Reference proteome</keyword>
<evidence type="ECO:0000259" key="5">
    <source>
        <dbReference type="SMART" id="SM00967"/>
    </source>
</evidence>
<dbReference type="Pfam" id="PF08032">
    <property type="entry name" value="SpoU_sub_bind"/>
    <property type="match status" value="1"/>
</dbReference>
<keyword evidence="2 6" id="KW-0489">Methyltransferase</keyword>